<dbReference type="PROSITE" id="PS01071">
    <property type="entry name" value="GRPE"/>
    <property type="match status" value="1"/>
</dbReference>
<evidence type="ECO:0000256" key="1">
    <source>
        <dbReference type="ARBA" id="ARBA00004496"/>
    </source>
</evidence>
<proteinExistence type="inferred from homology"/>
<keyword evidence="6 10" id="KW-0143">Chaperone</keyword>
<comment type="subcellular location">
    <subcellularLocation>
        <location evidence="1 10">Cytoplasm</location>
    </subcellularLocation>
</comment>
<dbReference type="Proteomes" id="UP000000933">
    <property type="component" value="Chromosome"/>
</dbReference>
<dbReference type="KEGG" id="srm:SRM_02572"/>
<dbReference type="InterPro" id="IPR009012">
    <property type="entry name" value="GrpE_head"/>
</dbReference>
<dbReference type="PANTHER" id="PTHR21237">
    <property type="entry name" value="GRPE PROTEIN"/>
    <property type="match status" value="1"/>
</dbReference>
<dbReference type="CDD" id="cd00446">
    <property type="entry name" value="GrpE"/>
    <property type="match status" value="1"/>
</dbReference>
<dbReference type="HOGENOM" id="CLU_057217_5_2_10"/>
<dbReference type="Pfam" id="PF01025">
    <property type="entry name" value="GrpE"/>
    <property type="match status" value="1"/>
</dbReference>
<dbReference type="Gene3D" id="2.30.22.10">
    <property type="entry name" value="Head domain of nucleotide exchange factor GrpE"/>
    <property type="match status" value="1"/>
</dbReference>
<evidence type="ECO:0000256" key="6">
    <source>
        <dbReference type="ARBA" id="ARBA00023186"/>
    </source>
</evidence>
<dbReference type="GO" id="GO:0006457">
    <property type="term" value="P:protein folding"/>
    <property type="evidence" value="ECO:0007669"/>
    <property type="project" value="InterPro"/>
</dbReference>
<dbReference type="GO" id="GO:0005737">
    <property type="term" value="C:cytoplasm"/>
    <property type="evidence" value="ECO:0007669"/>
    <property type="project" value="UniProtKB-SubCell"/>
</dbReference>
<comment type="similarity">
    <text evidence="2 10 12">Belongs to the GrpE family.</text>
</comment>
<dbReference type="EMBL" id="FP565814">
    <property type="protein sequence ID" value="CBH25493.1"/>
    <property type="molecule type" value="Genomic_DNA"/>
</dbReference>
<dbReference type="SUPFAM" id="SSF51064">
    <property type="entry name" value="Head domain of nucleotide exchange factor GrpE"/>
    <property type="match status" value="1"/>
</dbReference>
<accession>D5HBT8</accession>
<dbReference type="GO" id="GO:0000774">
    <property type="term" value="F:adenyl-nucleotide exchange factor activity"/>
    <property type="evidence" value="ECO:0007669"/>
    <property type="project" value="InterPro"/>
</dbReference>
<evidence type="ECO:0000256" key="10">
    <source>
        <dbReference type="HAMAP-Rule" id="MF_01151"/>
    </source>
</evidence>
<dbReference type="PANTHER" id="PTHR21237:SF23">
    <property type="entry name" value="GRPE PROTEIN HOMOLOG, MITOCHONDRIAL"/>
    <property type="match status" value="1"/>
</dbReference>
<reference evidence="15" key="2">
    <citation type="submission" date="2010-04" db="EMBL/GenBank/DDBJ databases">
        <title>Genome sequence of Salinibacter ruber M8.</title>
        <authorList>
            <consortium name="Genoscope"/>
        </authorList>
    </citation>
    <scope>NUCLEOTIDE SEQUENCE [LARGE SCALE GENOMIC DNA]</scope>
    <source>
        <strain evidence="15">M8</strain>
    </source>
</reference>
<evidence type="ECO:0000256" key="2">
    <source>
        <dbReference type="ARBA" id="ARBA00009054"/>
    </source>
</evidence>
<evidence type="ECO:0000256" key="9">
    <source>
        <dbReference type="ARBA" id="ARBA00076414"/>
    </source>
</evidence>
<dbReference type="GO" id="GO:0042803">
    <property type="term" value="F:protein homodimerization activity"/>
    <property type="evidence" value="ECO:0007669"/>
    <property type="project" value="InterPro"/>
</dbReference>
<feature type="compositionally biased region" description="Acidic residues" evidence="13">
    <location>
        <begin position="31"/>
        <end position="44"/>
    </location>
</feature>
<dbReference type="FunFam" id="2.30.22.10:FF:000001">
    <property type="entry name" value="Protein GrpE"/>
    <property type="match status" value="1"/>
</dbReference>
<evidence type="ECO:0000256" key="7">
    <source>
        <dbReference type="ARBA" id="ARBA00053401"/>
    </source>
</evidence>
<dbReference type="GO" id="GO:0051082">
    <property type="term" value="F:unfolded protein binding"/>
    <property type="evidence" value="ECO:0007669"/>
    <property type="project" value="TreeGrafter"/>
</dbReference>
<evidence type="ECO:0000313" key="14">
    <source>
        <dbReference type="EMBL" id="CBH25493.1"/>
    </source>
</evidence>
<gene>
    <name evidence="10 14" type="primary">grpE</name>
    <name evidence="14" type="ordered locus">SRM_02572</name>
</gene>
<evidence type="ECO:0000256" key="8">
    <source>
        <dbReference type="ARBA" id="ARBA00072274"/>
    </source>
</evidence>
<evidence type="ECO:0000256" key="12">
    <source>
        <dbReference type="RuleBase" id="RU004478"/>
    </source>
</evidence>
<comment type="subunit">
    <text evidence="3 10">Homodimer.</text>
</comment>
<dbReference type="AlphaFoldDB" id="D5HBT8"/>
<keyword evidence="4 10" id="KW-0963">Cytoplasm</keyword>
<dbReference type="HAMAP" id="MF_01151">
    <property type="entry name" value="GrpE"/>
    <property type="match status" value="1"/>
</dbReference>
<dbReference type="PRINTS" id="PR00773">
    <property type="entry name" value="GRPEPROTEIN"/>
</dbReference>
<dbReference type="InterPro" id="IPR013805">
    <property type="entry name" value="GrpE_CC"/>
</dbReference>
<evidence type="ECO:0000256" key="3">
    <source>
        <dbReference type="ARBA" id="ARBA00011738"/>
    </source>
</evidence>
<protein>
    <recommendedName>
        <fullName evidence="8 10">Protein GrpE</fullName>
    </recommendedName>
    <alternativeName>
        <fullName evidence="9 10">HSP-70 cofactor</fullName>
    </alternativeName>
</protein>
<dbReference type="GO" id="GO:0051087">
    <property type="term" value="F:protein-folding chaperone binding"/>
    <property type="evidence" value="ECO:0007669"/>
    <property type="project" value="InterPro"/>
</dbReference>
<evidence type="ECO:0000313" key="15">
    <source>
        <dbReference type="Proteomes" id="UP000000933"/>
    </source>
</evidence>
<reference evidence="14 15" key="1">
    <citation type="journal article" date="2010" name="ISME J.">
        <title>Fine-scale evolution: genomic, phenotypic and ecological differentiation in two coexisting Salinibacter ruber strains.</title>
        <authorList>
            <person name="Pena A."/>
            <person name="Teeling H."/>
            <person name="Huerta-Cepas J."/>
            <person name="Santos F."/>
            <person name="Yarza P."/>
            <person name="Brito-Echeverria J."/>
            <person name="Lucio M."/>
            <person name="Schmitt-Kopplin P."/>
            <person name="Meseguer I."/>
            <person name="Schenowitz C."/>
            <person name="Dossat C."/>
            <person name="Barbe V."/>
            <person name="Dopazo J."/>
            <person name="Rossello-Mora R."/>
            <person name="Schuler M."/>
            <person name="Glockner F.O."/>
            <person name="Amann R."/>
            <person name="Gabaldon T."/>
            <person name="Anton J."/>
        </authorList>
    </citation>
    <scope>NUCLEOTIDE SEQUENCE [LARGE SCALE GENOMIC DNA]</scope>
    <source>
        <strain evidence="14 15">M8</strain>
    </source>
</reference>
<comment type="function">
    <text evidence="7 10 11">Participates actively in the response to hyperosmotic and heat shock by preventing the aggregation of stress-denatured proteins, in association with DnaK and GrpE. It is the nucleotide exchange factor for DnaK and may function as a thermosensor. Unfolded proteins bind initially to DnaJ; upon interaction with the DnaJ-bound protein, DnaK hydrolyzes its bound ATP, resulting in the formation of a stable complex. GrpE releases ADP from DnaK; ATP binding to DnaK triggers the release of the substrate protein, thus completing the reaction cycle. Several rounds of ATP-dependent interactions between DnaJ, DnaK and GrpE are required for fully efficient folding.</text>
</comment>
<feature type="region of interest" description="Disordered" evidence="13">
    <location>
        <begin position="1"/>
        <end position="44"/>
    </location>
</feature>
<keyword evidence="5 10" id="KW-0346">Stress response</keyword>
<dbReference type="SUPFAM" id="SSF58014">
    <property type="entry name" value="Coiled-coil domain of nucleotide exchange factor GrpE"/>
    <property type="match status" value="1"/>
</dbReference>
<evidence type="ECO:0000256" key="13">
    <source>
        <dbReference type="SAM" id="MobiDB-lite"/>
    </source>
</evidence>
<sequence length="223" mass="24669">MLTVSEAPDDGRPTTNDASPTADDSPNSADPADEEGTASDLPDDVEALTDEVEALREEVDGLKAEREELNERLLRKAAELENVRRRMDREKKRRHVAGKETVLESMLEVLDDFERSLDAAQDLDVSEDPESAYETLKGGVEMVYRKFQDQLQSLGVEPIEAEGQPFDEQLHEAMMRQPSDDVEPGNVLQEVQKGYTMGDRVLRHSRVVVAAEPSESGSAADSA</sequence>
<evidence type="ECO:0000256" key="11">
    <source>
        <dbReference type="RuleBase" id="RU000639"/>
    </source>
</evidence>
<name>D5HBT8_SALRM</name>
<evidence type="ECO:0000256" key="4">
    <source>
        <dbReference type="ARBA" id="ARBA00022490"/>
    </source>
</evidence>
<dbReference type="Gene3D" id="3.90.20.20">
    <property type="match status" value="1"/>
</dbReference>
<evidence type="ECO:0000256" key="5">
    <source>
        <dbReference type="ARBA" id="ARBA00023016"/>
    </source>
</evidence>
<dbReference type="InterPro" id="IPR000740">
    <property type="entry name" value="GrpE"/>
</dbReference>
<feature type="compositionally biased region" description="Low complexity" evidence="13">
    <location>
        <begin position="17"/>
        <end position="30"/>
    </location>
</feature>
<organism evidence="14 15">
    <name type="scientific">Salinibacter ruber (strain M8)</name>
    <dbReference type="NCBI Taxonomy" id="761659"/>
    <lineage>
        <taxon>Bacteria</taxon>
        <taxon>Pseudomonadati</taxon>
        <taxon>Rhodothermota</taxon>
        <taxon>Rhodothermia</taxon>
        <taxon>Rhodothermales</taxon>
        <taxon>Salinibacteraceae</taxon>
        <taxon>Salinibacter</taxon>
    </lineage>
</organism>